<evidence type="ECO:0000313" key="4">
    <source>
        <dbReference type="Proteomes" id="UP000007575"/>
    </source>
</evidence>
<dbReference type="AlphaFoldDB" id="H8GYQ1"/>
<keyword evidence="1" id="KW-0812">Transmembrane</keyword>
<feature type="domain" description="Glucodextranase-like C-terminal" evidence="2">
    <location>
        <begin position="11"/>
        <end position="115"/>
    </location>
</feature>
<reference evidence="3 4" key="1">
    <citation type="journal article" date="2012" name="PLoS ONE">
        <title>Genome sequence and transcriptome analysis of the radioresistant bacterium Deinococcus gobiensis: insights into the extreme environmental adaptations.</title>
        <authorList>
            <person name="Yuan M."/>
            <person name="Chen M."/>
            <person name="Zhang W."/>
            <person name="Lu W."/>
            <person name="Wang J."/>
            <person name="Yang M."/>
            <person name="Zhao P."/>
            <person name="Tang R."/>
            <person name="Li X."/>
            <person name="Hao Y."/>
            <person name="Zhou Z."/>
            <person name="Zhan Y."/>
            <person name="Yu H."/>
            <person name="Teng C."/>
            <person name="Yan Y."/>
            <person name="Ping S."/>
            <person name="Wang Y."/>
            <person name="Lin M."/>
        </authorList>
    </citation>
    <scope>NUCLEOTIDE SEQUENCE [LARGE SCALE GENOMIC DNA]</scope>
    <source>
        <strain evidence="3 4">I-0</strain>
    </source>
</reference>
<feature type="transmembrane region" description="Helical" evidence="1">
    <location>
        <begin position="221"/>
        <end position="242"/>
    </location>
</feature>
<protein>
    <submittedName>
        <fullName evidence="3">Putative regulor of amylopullulanase</fullName>
    </submittedName>
</protein>
<evidence type="ECO:0000256" key="1">
    <source>
        <dbReference type="SAM" id="Phobius"/>
    </source>
</evidence>
<proteinExistence type="predicted"/>
<dbReference type="STRING" id="745776.DGo_CA2171"/>
<dbReference type="HOGENOM" id="CLU_088908_0_0_0"/>
<dbReference type="Gene3D" id="2.60.40.1190">
    <property type="match status" value="1"/>
</dbReference>
<gene>
    <name evidence="3" type="ordered locus">DGo_CA2171</name>
</gene>
<dbReference type="PATRIC" id="fig|745776.4.peg.2226"/>
<organism evidence="3 4">
    <name type="scientific">Deinococcus gobiensis (strain DSM 21396 / JCM 16679 / CGMCC 1.7299 / I-0)</name>
    <dbReference type="NCBI Taxonomy" id="745776"/>
    <lineage>
        <taxon>Bacteria</taxon>
        <taxon>Thermotogati</taxon>
        <taxon>Deinococcota</taxon>
        <taxon>Deinococci</taxon>
        <taxon>Deinococcales</taxon>
        <taxon>Deinococcaceae</taxon>
        <taxon>Deinococcus</taxon>
    </lineage>
</organism>
<keyword evidence="1" id="KW-0472">Membrane</keyword>
<sequence length="246" mass="25695">MSWMLLSAALFSLTDPAGDAHGDGRYVLPSRPPVSAEAVDLRRFQAAEQGRGMRFTVDYGAAQNPWNLPSGFSAGVTDIFVKTGRGGLEPLSDLNLRAAGGQWQYHLRVSGAGATLEEVPEGAATPTRLADPAVRLSGTSLIIDAAVPPGRYAYWVTSSVFSPLTPDGLLRPGTDAGPGQLQATRTGAPVPVDVLAPAGDLQAYEKGTLAAQGEVRDPRPLLLTGLGALGLLLTAAATLWLWRRGG</sequence>
<name>H8GYQ1_DEIGI</name>
<dbReference type="SUPFAM" id="SSF49344">
    <property type="entry name" value="CBD9-like"/>
    <property type="match status" value="1"/>
</dbReference>
<dbReference type="eggNOG" id="COG4945">
    <property type="taxonomic scope" value="Bacteria"/>
</dbReference>
<keyword evidence="4" id="KW-1185">Reference proteome</keyword>
<evidence type="ECO:0000259" key="2">
    <source>
        <dbReference type="Pfam" id="PF09985"/>
    </source>
</evidence>
<dbReference type="KEGG" id="dgo:DGo_CA2171"/>
<accession>H8GYQ1</accession>
<dbReference type="InterPro" id="IPR019248">
    <property type="entry name" value="Glucodextran_C"/>
</dbReference>
<dbReference type="Proteomes" id="UP000007575">
    <property type="component" value="Chromosome"/>
</dbReference>
<evidence type="ECO:0000313" key="3">
    <source>
        <dbReference type="EMBL" id="AFD26098.1"/>
    </source>
</evidence>
<dbReference type="EMBL" id="CP002191">
    <property type="protein sequence ID" value="AFD26098.1"/>
    <property type="molecule type" value="Genomic_DNA"/>
</dbReference>
<dbReference type="Pfam" id="PF09985">
    <property type="entry name" value="Glucodextran_C"/>
    <property type="match status" value="1"/>
</dbReference>
<keyword evidence="1" id="KW-1133">Transmembrane helix</keyword>